<reference evidence="1 2" key="2">
    <citation type="journal article" date="2012" name="Nature">
        <title>Insights into hominid evolution from the gorilla genome sequence.</title>
        <authorList>
            <person name="Scally A."/>
            <person name="Dutheil J.Y."/>
            <person name="Hillier L.W."/>
            <person name="Jordan G.E."/>
            <person name="Goodhead I."/>
            <person name="Herrero J."/>
            <person name="Hobolth A."/>
            <person name="Lappalainen T."/>
            <person name="Mailund T."/>
            <person name="Marques-Bonet T."/>
            <person name="McCarthy S."/>
            <person name="Montgomery S.H."/>
            <person name="Schwalie P.C."/>
            <person name="Tang Y.A."/>
            <person name="Ward M.C."/>
            <person name="Xue Y."/>
            <person name="Yngvadottir B."/>
            <person name="Alkan C."/>
            <person name="Andersen L.N."/>
            <person name="Ayub Q."/>
            <person name="Ball E.V."/>
            <person name="Beal K."/>
            <person name="Bradley B.J."/>
            <person name="Chen Y."/>
            <person name="Clee C.M."/>
            <person name="Fitzgerald S."/>
            <person name="Graves T.A."/>
            <person name="Gu Y."/>
            <person name="Heath P."/>
            <person name="Heger A."/>
            <person name="Karakoc E."/>
            <person name="Kolb-Kokocinski A."/>
            <person name="Laird G.K."/>
            <person name="Lunter G."/>
            <person name="Meader S."/>
            <person name="Mort M."/>
            <person name="Mullikin J.C."/>
            <person name="Munch K."/>
            <person name="O'Connor T.D."/>
            <person name="Phillips A.D."/>
            <person name="Prado-Martinez J."/>
            <person name="Rogers A.S."/>
            <person name="Sajjadian S."/>
            <person name="Schmidt D."/>
            <person name="Shaw K."/>
            <person name="Simpson J.T."/>
            <person name="Stenson P.D."/>
            <person name="Turner D.J."/>
            <person name="Vigilant L."/>
            <person name="Vilella A.J."/>
            <person name="Whitener W."/>
            <person name="Zhu B."/>
            <person name="Cooper D.N."/>
            <person name="de Jong P."/>
            <person name="Dermitzakis E.T."/>
            <person name="Eichler E.E."/>
            <person name="Flicek P."/>
            <person name="Goldman N."/>
            <person name="Mundy N.I."/>
            <person name="Ning Z."/>
            <person name="Odom D.T."/>
            <person name="Ponting C.P."/>
            <person name="Quail M.A."/>
            <person name="Ryder O.A."/>
            <person name="Searle S.M."/>
            <person name="Warren W.C."/>
            <person name="Wilson R.K."/>
            <person name="Schierup M.H."/>
            <person name="Rogers J."/>
            <person name="Tyler-Smith C."/>
            <person name="Durbin R."/>
        </authorList>
    </citation>
    <scope>NUCLEOTIDE SEQUENCE [LARGE SCALE GENOMIC DNA]</scope>
</reference>
<evidence type="ECO:0000313" key="1">
    <source>
        <dbReference type="Ensembl" id="ENSGGOP00000038392.1"/>
    </source>
</evidence>
<proteinExistence type="predicted"/>
<dbReference type="GeneTree" id="ENSGT00940000157312"/>
<dbReference type="Ensembl" id="ENSGGOT00000053906.1">
    <property type="protein sequence ID" value="ENSGGOP00000038392.1"/>
    <property type="gene ID" value="ENSGGOG00000009603.3"/>
</dbReference>
<reference evidence="2" key="1">
    <citation type="submission" date="2011-05" db="EMBL/GenBank/DDBJ databases">
        <title>Insights into the evolution of the great apes provided by the gorilla genome.</title>
        <authorList>
            <person name="Scally A."/>
        </authorList>
    </citation>
    <scope>NUCLEOTIDE SEQUENCE [LARGE SCALE GENOMIC DNA]</scope>
</reference>
<reference evidence="1" key="3">
    <citation type="submission" date="2025-08" db="UniProtKB">
        <authorList>
            <consortium name="Ensembl"/>
        </authorList>
    </citation>
    <scope>IDENTIFICATION</scope>
</reference>
<protein>
    <submittedName>
        <fullName evidence="1">Acyl-CoA dehydrogenase family member 9</fullName>
    </submittedName>
</protein>
<dbReference type="EMBL" id="CABD030024001">
    <property type="status" value="NOT_ANNOTATED_CDS"/>
    <property type="molecule type" value="Genomic_DNA"/>
</dbReference>
<dbReference type="EMBL" id="CABD030024000">
    <property type="status" value="NOT_ANNOTATED_CDS"/>
    <property type="molecule type" value="Genomic_DNA"/>
</dbReference>
<gene>
    <name evidence="1" type="primary">ACAD9</name>
</gene>
<reference evidence="1" key="4">
    <citation type="submission" date="2025-09" db="UniProtKB">
        <authorList>
            <consortium name="Ensembl"/>
        </authorList>
    </citation>
    <scope>IDENTIFICATION</scope>
</reference>
<dbReference type="Bgee" id="ENSGGOG00000009603">
    <property type="expression patterns" value="Expressed in heart and 6 other cell types or tissues"/>
</dbReference>
<accession>A0A2I2YUH4</accession>
<dbReference type="Proteomes" id="UP000001519">
    <property type="component" value="Chromosome 3"/>
</dbReference>
<name>A0A2I2YUH4_GORGO</name>
<evidence type="ECO:0000313" key="2">
    <source>
        <dbReference type="Proteomes" id="UP000001519"/>
    </source>
</evidence>
<organism evidence="1 2">
    <name type="scientific">Gorilla gorilla gorilla</name>
    <name type="common">Western lowland gorilla</name>
    <dbReference type="NCBI Taxonomy" id="9595"/>
    <lineage>
        <taxon>Eukaryota</taxon>
        <taxon>Metazoa</taxon>
        <taxon>Chordata</taxon>
        <taxon>Craniata</taxon>
        <taxon>Vertebrata</taxon>
        <taxon>Euteleostomi</taxon>
        <taxon>Mammalia</taxon>
        <taxon>Eutheria</taxon>
        <taxon>Euarchontoglires</taxon>
        <taxon>Primates</taxon>
        <taxon>Haplorrhini</taxon>
        <taxon>Catarrhini</taxon>
        <taxon>Hominidae</taxon>
        <taxon>Gorilla</taxon>
    </lineage>
</organism>
<sequence>MSGCGLFLRTTAAARGCRGLVVSTANRRLLRTSPPVRAFAKELFLGKIKKWTPEKLTRKGKSQMKLWRN</sequence>
<keyword evidence="2" id="KW-1185">Reference proteome</keyword>
<dbReference type="AlphaFoldDB" id="A0A2I2YUH4"/>